<organism evidence="2 3">
    <name type="scientific">Prorocentrum cordatum</name>
    <dbReference type="NCBI Taxonomy" id="2364126"/>
    <lineage>
        <taxon>Eukaryota</taxon>
        <taxon>Sar</taxon>
        <taxon>Alveolata</taxon>
        <taxon>Dinophyceae</taxon>
        <taxon>Prorocentrales</taxon>
        <taxon>Prorocentraceae</taxon>
        <taxon>Prorocentrum</taxon>
    </lineage>
</organism>
<dbReference type="Proteomes" id="UP001189429">
    <property type="component" value="Unassembled WGS sequence"/>
</dbReference>
<feature type="compositionally biased region" description="Polar residues" evidence="1">
    <location>
        <begin position="130"/>
        <end position="141"/>
    </location>
</feature>
<reference evidence="2" key="1">
    <citation type="submission" date="2023-10" db="EMBL/GenBank/DDBJ databases">
        <authorList>
            <person name="Chen Y."/>
            <person name="Shah S."/>
            <person name="Dougan E. K."/>
            <person name="Thang M."/>
            <person name="Chan C."/>
        </authorList>
    </citation>
    <scope>NUCLEOTIDE SEQUENCE [LARGE SCALE GENOMIC DNA]</scope>
</reference>
<feature type="region of interest" description="Disordered" evidence="1">
    <location>
        <begin position="1"/>
        <end position="141"/>
    </location>
</feature>
<name>A0ABN9U9L0_9DINO</name>
<feature type="region of interest" description="Disordered" evidence="1">
    <location>
        <begin position="207"/>
        <end position="275"/>
    </location>
</feature>
<keyword evidence="3" id="KW-1185">Reference proteome</keyword>
<evidence type="ECO:0000313" key="3">
    <source>
        <dbReference type="Proteomes" id="UP001189429"/>
    </source>
</evidence>
<proteinExistence type="predicted"/>
<dbReference type="EMBL" id="CAUYUJ010015590">
    <property type="protein sequence ID" value="CAK0855954.1"/>
    <property type="molecule type" value="Genomic_DNA"/>
</dbReference>
<feature type="compositionally biased region" description="Low complexity" evidence="1">
    <location>
        <begin position="220"/>
        <end position="234"/>
    </location>
</feature>
<feature type="compositionally biased region" description="Low complexity" evidence="1">
    <location>
        <begin position="243"/>
        <end position="255"/>
    </location>
</feature>
<feature type="compositionally biased region" description="Pro residues" evidence="1">
    <location>
        <begin position="17"/>
        <end position="29"/>
    </location>
</feature>
<feature type="compositionally biased region" description="Low complexity" evidence="1">
    <location>
        <begin position="111"/>
        <end position="129"/>
    </location>
</feature>
<evidence type="ECO:0000256" key="1">
    <source>
        <dbReference type="SAM" id="MobiDB-lite"/>
    </source>
</evidence>
<protein>
    <submittedName>
        <fullName evidence="2">Uncharacterized protein</fullName>
    </submittedName>
</protein>
<evidence type="ECO:0000313" key="2">
    <source>
        <dbReference type="EMBL" id="CAK0855954.1"/>
    </source>
</evidence>
<comment type="caution">
    <text evidence="2">The sequence shown here is derived from an EMBL/GenBank/DDBJ whole genome shotgun (WGS) entry which is preliminary data.</text>
</comment>
<feature type="compositionally biased region" description="Low complexity" evidence="1">
    <location>
        <begin position="30"/>
        <end position="60"/>
    </location>
</feature>
<feature type="compositionally biased region" description="Low complexity" evidence="1">
    <location>
        <begin position="1"/>
        <end position="16"/>
    </location>
</feature>
<accession>A0ABN9U9L0</accession>
<sequence>MQTGPAPWNAAAAAAARPPPAPSGSPPQQGPAATAAAGATAQPAASRQADRPGAAASAVPKKPPPKLPPDCQRSRERAHHYGNQHGPGAECSQRGERLVWATKSSRDASGEEAPQSAAGAARSPAKSAQQAANIQEGFQQRHQGITRIHHTLGAMEDFSEKLDQLHEGAHSVRHSAANLEVAAGQLGHMMSQIGAATMALALSAAQTGPWAPSQPPPSQLAPTESSSGSGAAGSQDGAPNGEPTTLSATASPSTTRGPPPIPQDTFPDSGVTPKF</sequence>
<gene>
    <name evidence="2" type="ORF">PCOR1329_LOCUS46467</name>
</gene>